<dbReference type="Proteomes" id="UP000698752">
    <property type="component" value="Unassembled WGS sequence"/>
</dbReference>
<sequence>MRDEGTRIVRAETAAQIAQVARLFRDYAAALPVDLAYQDFAAELAGLPGNYAAPRGALLIAESDLGEPLACVALRAMAEAGRCEMKRLYVAPPGRGLGLGQAMAEAICAEAARLGYREICLDTLPSMTEAQALYARLGFVETAPYYVTPIAGTRFLMRRLGS</sequence>
<protein>
    <submittedName>
        <fullName evidence="2">GNAT family N-acetyltransferase</fullName>
    </submittedName>
</protein>
<dbReference type="PANTHER" id="PTHR43305:SF1">
    <property type="entry name" value="FAMILY N-ACETYLTRANSFERASE, PUTATIVE (AFU_ORTHOLOGUE AFUA_2G01380)-RELATED"/>
    <property type="match status" value="1"/>
</dbReference>
<proteinExistence type="predicted"/>
<dbReference type="InterPro" id="IPR052777">
    <property type="entry name" value="Acetyltransferase_Enz"/>
</dbReference>
<dbReference type="CDD" id="cd04301">
    <property type="entry name" value="NAT_SF"/>
    <property type="match status" value="1"/>
</dbReference>
<reference evidence="3" key="1">
    <citation type="journal article" date="2021" name="Syst. Appl. Microbiol.">
        <title>Roseomonas hellenica sp. nov., isolated from roots of wild-growing Alkanna tinctoria.</title>
        <authorList>
            <person name="Rat A."/>
            <person name="Naranjo H.D."/>
            <person name="Lebbe L."/>
            <person name="Cnockaert M."/>
            <person name="Krigas N."/>
            <person name="Grigoriadou K."/>
            <person name="Maloupa E."/>
            <person name="Willems A."/>
        </authorList>
    </citation>
    <scope>NUCLEOTIDE SEQUENCE [LARGE SCALE GENOMIC DNA]</scope>
    <source>
        <strain evidence="3">LMG 31159</strain>
    </source>
</reference>
<name>A0ABS5EMB4_9PROT</name>
<feature type="domain" description="N-acetyltransferase" evidence="1">
    <location>
        <begin position="7"/>
        <end position="162"/>
    </location>
</feature>
<keyword evidence="3" id="KW-1185">Reference proteome</keyword>
<dbReference type="PANTHER" id="PTHR43305">
    <property type="entry name" value="FAMILY N-ACETYLTRANSFERASE, PUTATIVE (AFU_ORTHOLOGUE AFUA_2G01380)-RELATED"/>
    <property type="match status" value="1"/>
</dbReference>
<gene>
    <name evidence="2" type="ORF">GXW78_21005</name>
</gene>
<organism evidence="2 3">
    <name type="scientific">Neoroseomonas terrae</name>
    <dbReference type="NCBI Taxonomy" id="424799"/>
    <lineage>
        <taxon>Bacteria</taxon>
        <taxon>Pseudomonadati</taxon>
        <taxon>Pseudomonadota</taxon>
        <taxon>Alphaproteobacteria</taxon>
        <taxon>Acetobacterales</taxon>
        <taxon>Acetobacteraceae</taxon>
        <taxon>Neoroseomonas</taxon>
    </lineage>
</organism>
<evidence type="ECO:0000313" key="2">
    <source>
        <dbReference type="EMBL" id="MBR0652148.1"/>
    </source>
</evidence>
<dbReference type="InterPro" id="IPR016181">
    <property type="entry name" value="Acyl_CoA_acyltransferase"/>
</dbReference>
<dbReference type="Gene3D" id="3.40.630.30">
    <property type="match status" value="1"/>
</dbReference>
<dbReference type="RefSeq" id="WP_211870866.1">
    <property type="nucleotide sequence ID" value="NZ_JAAEDI010000025.1"/>
</dbReference>
<accession>A0ABS5EMB4</accession>
<evidence type="ECO:0000259" key="1">
    <source>
        <dbReference type="PROSITE" id="PS51186"/>
    </source>
</evidence>
<dbReference type="PROSITE" id="PS51186">
    <property type="entry name" value="GNAT"/>
    <property type="match status" value="1"/>
</dbReference>
<dbReference type="Pfam" id="PF00583">
    <property type="entry name" value="Acetyltransf_1"/>
    <property type="match status" value="1"/>
</dbReference>
<dbReference type="EMBL" id="JAAEDI010000025">
    <property type="protein sequence ID" value="MBR0652148.1"/>
    <property type="molecule type" value="Genomic_DNA"/>
</dbReference>
<dbReference type="SUPFAM" id="SSF55729">
    <property type="entry name" value="Acyl-CoA N-acyltransferases (Nat)"/>
    <property type="match status" value="1"/>
</dbReference>
<dbReference type="InterPro" id="IPR000182">
    <property type="entry name" value="GNAT_dom"/>
</dbReference>
<evidence type="ECO:0000313" key="3">
    <source>
        <dbReference type="Proteomes" id="UP000698752"/>
    </source>
</evidence>
<comment type="caution">
    <text evidence="2">The sequence shown here is derived from an EMBL/GenBank/DDBJ whole genome shotgun (WGS) entry which is preliminary data.</text>
</comment>